<accession>A0A1T0B6I0</accession>
<organism evidence="11 12">
    <name type="scientific">[Haemophilus] felis</name>
    <dbReference type="NCBI Taxonomy" id="123822"/>
    <lineage>
        <taxon>Bacteria</taxon>
        <taxon>Pseudomonadati</taxon>
        <taxon>Pseudomonadota</taxon>
        <taxon>Gammaproteobacteria</taxon>
        <taxon>Pasteurellales</taxon>
        <taxon>Pasteurellaceae</taxon>
    </lineage>
</organism>
<name>A0A1T0B6I0_9PAST</name>
<dbReference type="InterPro" id="IPR035906">
    <property type="entry name" value="MetI-like_sf"/>
</dbReference>
<evidence type="ECO:0000256" key="9">
    <source>
        <dbReference type="RuleBase" id="RU363032"/>
    </source>
</evidence>
<evidence type="ECO:0000259" key="10">
    <source>
        <dbReference type="PROSITE" id="PS50928"/>
    </source>
</evidence>
<keyword evidence="3" id="KW-1003">Cell membrane</keyword>
<evidence type="ECO:0000256" key="8">
    <source>
        <dbReference type="ARBA" id="ARBA00024202"/>
    </source>
</evidence>
<keyword evidence="4" id="KW-0997">Cell inner membrane</keyword>
<evidence type="ECO:0000256" key="1">
    <source>
        <dbReference type="ARBA" id="ARBA00004429"/>
    </source>
</evidence>
<keyword evidence="6 9" id="KW-1133">Transmembrane helix</keyword>
<feature type="transmembrane region" description="Helical" evidence="9">
    <location>
        <begin position="133"/>
        <end position="150"/>
    </location>
</feature>
<reference evidence="11 12" key="1">
    <citation type="submission" date="2017-02" db="EMBL/GenBank/DDBJ databases">
        <title>Draft genome sequence of Haemophilus felis CCUG 31170 type strain.</title>
        <authorList>
            <person name="Engstrom-Jakobsson H."/>
            <person name="Salva-Serra F."/>
            <person name="Thorell K."/>
            <person name="Gonzales-Siles L."/>
            <person name="Karlsson R."/>
            <person name="Boulund F."/>
            <person name="Engstrand L."/>
            <person name="Kristiansson E."/>
            <person name="Moore E."/>
        </authorList>
    </citation>
    <scope>NUCLEOTIDE SEQUENCE [LARGE SCALE GENOMIC DNA]</scope>
    <source>
        <strain evidence="11 12">CCUG 31170</strain>
    </source>
</reference>
<feature type="transmembrane region" description="Helical" evidence="9">
    <location>
        <begin position="27"/>
        <end position="49"/>
    </location>
</feature>
<dbReference type="GO" id="GO:0005886">
    <property type="term" value="C:plasma membrane"/>
    <property type="evidence" value="ECO:0007669"/>
    <property type="project" value="UniProtKB-SubCell"/>
</dbReference>
<comment type="similarity">
    <text evidence="8">Belongs to the binding-protein-dependent transport system permease family. OppBC subfamily.</text>
</comment>
<dbReference type="Pfam" id="PF00528">
    <property type="entry name" value="BPD_transp_1"/>
    <property type="match status" value="1"/>
</dbReference>
<dbReference type="PANTHER" id="PTHR43386:SF5">
    <property type="entry name" value="PUTRESCINE EXPORT SYSTEM PERMEASE PROTEIN SAPC"/>
    <property type="match status" value="1"/>
</dbReference>
<gene>
    <name evidence="11" type="ORF">B0188_02975</name>
</gene>
<feature type="transmembrane region" description="Helical" evidence="9">
    <location>
        <begin position="222"/>
        <end position="240"/>
    </location>
</feature>
<keyword evidence="2 9" id="KW-0813">Transport</keyword>
<comment type="subcellular location">
    <subcellularLocation>
        <location evidence="1">Cell inner membrane</location>
        <topology evidence="1">Multi-pass membrane protein</topology>
    </subcellularLocation>
    <subcellularLocation>
        <location evidence="9">Cell membrane</location>
        <topology evidence="9">Multi-pass membrane protein</topology>
    </subcellularLocation>
</comment>
<keyword evidence="5 9" id="KW-0812">Transmembrane</keyword>
<evidence type="ECO:0000313" key="11">
    <source>
        <dbReference type="EMBL" id="OOS05757.1"/>
    </source>
</evidence>
<dbReference type="OrthoDB" id="9805884at2"/>
<evidence type="ECO:0000256" key="5">
    <source>
        <dbReference type="ARBA" id="ARBA00022692"/>
    </source>
</evidence>
<dbReference type="PANTHER" id="PTHR43386">
    <property type="entry name" value="OLIGOPEPTIDE TRANSPORT SYSTEM PERMEASE PROTEIN APPC"/>
    <property type="match status" value="1"/>
</dbReference>
<dbReference type="InterPro" id="IPR025966">
    <property type="entry name" value="OppC_N"/>
</dbReference>
<feature type="transmembrane region" description="Helical" evidence="9">
    <location>
        <begin position="102"/>
        <end position="121"/>
    </location>
</feature>
<dbReference type="Gene3D" id="1.10.3720.10">
    <property type="entry name" value="MetI-like"/>
    <property type="match status" value="1"/>
</dbReference>
<evidence type="ECO:0000256" key="2">
    <source>
        <dbReference type="ARBA" id="ARBA00022448"/>
    </source>
</evidence>
<evidence type="ECO:0000256" key="3">
    <source>
        <dbReference type="ARBA" id="ARBA00022475"/>
    </source>
</evidence>
<dbReference type="Proteomes" id="UP000190023">
    <property type="component" value="Unassembled WGS sequence"/>
</dbReference>
<sequence length="297" mass="32994">MQDKEPDDFRESTALKEIWTIFRQNRIALFSFYLLVIFILTTVFSPLLAPYSSVEQFAQHELLPPSWVEGGTISFFFGTDDIGRDLFSRIIIGSAYTLGSSLAVILIVTLFGTVIGIWAGISHSIKSKILSNILHTFLSIPSLLIAIIIATLLEASLLGATIATTLAILPYFMHEIYKLTQQELNKEYVLMLKLDGVSNSTLLKETVIPNIMHRYIQEIGRSFATAILDISALGFISLGAQRPTPEWGAMIKDSLELIYLAPWTVILPGVAIIVTVLTLLIFSQGLSDTVKTYYERG</sequence>
<dbReference type="CDD" id="cd06261">
    <property type="entry name" value="TM_PBP2"/>
    <property type="match status" value="1"/>
</dbReference>
<dbReference type="STRING" id="123822.B0188_02975"/>
<dbReference type="InterPro" id="IPR050366">
    <property type="entry name" value="BP-dependent_transpt_permease"/>
</dbReference>
<dbReference type="SUPFAM" id="SSF161098">
    <property type="entry name" value="MetI-like"/>
    <property type="match status" value="1"/>
</dbReference>
<feature type="transmembrane region" description="Helical" evidence="9">
    <location>
        <begin position="260"/>
        <end position="282"/>
    </location>
</feature>
<dbReference type="AlphaFoldDB" id="A0A1T0B6I0"/>
<feature type="transmembrane region" description="Helical" evidence="9">
    <location>
        <begin position="156"/>
        <end position="173"/>
    </location>
</feature>
<dbReference type="GO" id="GO:0055085">
    <property type="term" value="P:transmembrane transport"/>
    <property type="evidence" value="ECO:0007669"/>
    <property type="project" value="InterPro"/>
</dbReference>
<feature type="domain" description="ABC transmembrane type-1" evidence="10">
    <location>
        <begin position="98"/>
        <end position="283"/>
    </location>
</feature>
<protein>
    <submittedName>
        <fullName evidence="11">Peptide ABC transporter permease</fullName>
    </submittedName>
</protein>
<dbReference type="InterPro" id="IPR000515">
    <property type="entry name" value="MetI-like"/>
</dbReference>
<comment type="caution">
    <text evidence="11">The sequence shown here is derived from an EMBL/GenBank/DDBJ whole genome shotgun (WGS) entry which is preliminary data.</text>
</comment>
<evidence type="ECO:0000256" key="6">
    <source>
        <dbReference type="ARBA" id="ARBA00022989"/>
    </source>
</evidence>
<dbReference type="Pfam" id="PF12911">
    <property type="entry name" value="OppC_N"/>
    <property type="match status" value="1"/>
</dbReference>
<evidence type="ECO:0000313" key="12">
    <source>
        <dbReference type="Proteomes" id="UP000190023"/>
    </source>
</evidence>
<proteinExistence type="inferred from homology"/>
<keyword evidence="12" id="KW-1185">Reference proteome</keyword>
<evidence type="ECO:0000256" key="4">
    <source>
        <dbReference type="ARBA" id="ARBA00022519"/>
    </source>
</evidence>
<evidence type="ECO:0000256" key="7">
    <source>
        <dbReference type="ARBA" id="ARBA00023136"/>
    </source>
</evidence>
<dbReference type="EMBL" id="MUYB01000012">
    <property type="protein sequence ID" value="OOS05757.1"/>
    <property type="molecule type" value="Genomic_DNA"/>
</dbReference>
<dbReference type="PROSITE" id="PS50928">
    <property type="entry name" value="ABC_TM1"/>
    <property type="match status" value="1"/>
</dbReference>
<keyword evidence="7 9" id="KW-0472">Membrane</keyword>